<name>A0ABP8A577_9SPHI</name>
<evidence type="ECO:0000313" key="1">
    <source>
        <dbReference type="EMBL" id="GAA4178175.1"/>
    </source>
</evidence>
<dbReference type="EMBL" id="BAAAZK010000007">
    <property type="protein sequence ID" value="GAA4178175.1"/>
    <property type="molecule type" value="Genomic_DNA"/>
</dbReference>
<protein>
    <submittedName>
        <fullName evidence="1">Crp/Fnr family transcriptional regulator</fullName>
    </submittedName>
</protein>
<organism evidence="1 2">
    <name type="scientific">Sphingobacterium ginsenosidimutans</name>
    <dbReference type="NCBI Taxonomy" id="687845"/>
    <lineage>
        <taxon>Bacteria</taxon>
        <taxon>Pseudomonadati</taxon>
        <taxon>Bacteroidota</taxon>
        <taxon>Sphingobacteriia</taxon>
        <taxon>Sphingobacteriales</taxon>
        <taxon>Sphingobacteriaceae</taxon>
        <taxon>Sphingobacterium</taxon>
    </lineage>
</organism>
<sequence length="206" mass="24510">MNLENNQLAQFIEYFANLFTLDDREVSLLKDNVKIYTLQSESNVINPPSAIDNLFFLKKGIVRSFYQKDYKEINTEFFFENEFFTAFTSFLTQEKTNLYFQCIEQCDLISIPKVLIDRLIREDTKWNILLKNILAKEYIKKCRRESSFLLLDASERYHYFLKQFPHADNRIPLFHIASYLGMSPETLSRIRSKKINQIDLSQVNNI</sequence>
<dbReference type="Proteomes" id="UP001500167">
    <property type="component" value="Unassembled WGS sequence"/>
</dbReference>
<comment type="caution">
    <text evidence="1">The sequence shown here is derived from an EMBL/GenBank/DDBJ whole genome shotgun (WGS) entry which is preliminary data.</text>
</comment>
<dbReference type="InterPro" id="IPR014710">
    <property type="entry name" value="RmlC-like_jellyroll"/>
</dbReference>
<dbReference type="Gene3D" id="2.60.120.10">
    <property type="entry name" value="Jelly Rolls"/>
    <property type="match status" value="1"/>
</dbReference>
<gene>
    <name evidence="1" type="ORF">GCM10022218_28300</name>
</gene>
<keyword evidence="2" id="KW-1185">Reference proteome</keyword>
<reference evidence="2" key="1">
    <citation type="journal article" date="2019" name="Int. J. Syst. Evol. Microbiol.">
        <title>The Global Catalogue of Microorganisms (GCM) 10K type strain sequencing project: providing services to taxonomists for standard genome sequencing and annotation.</title>
        <authorList>
            <consortium name="The Broad Institute Genomics Platform"/>
            <consortium name="The Broad Institute Genome Sequencing Center for Infectious Disease"/>
            <person name="Wu L."/>
            <person name="Ma J."/>
        </authorList>
    </citation>
    <scope>NUCLEOTIDE SEQUENCE [LARGE SCALE GENOMIC DNA]</scope>
    <source>
        <strain evidence="2">JCM 16722</strain>
    </source>
</reference>
<accession>A0ABP8A577</accession>
<evidence type="ECO:0000313" key="2">
    <source>
        <dbReference type="Proteomes" id="UP001500167"/>
    </source>
</evidence>
<proteinExistence type="predicted"/>
<dbReference type="SUPFAM" id="SSF51206">
    <property type="entry name" value="cAMP-binding domain-like"/>
    <property type="match status" value="1"/>
</dbReference>
<dbReference type="InterPro" id="IPR018490">
    <property type="entry name" value="cNMP-bd_dom_sf"/>
</dbReference>